<dbReference type="Pfam" id="PF18119">
    <property type="entry name" value="RIG-I_C"/>
    <property type="match status" value="2"/>
</dbReference>
<keyword evidence="13" id="KW-0694">RNA-binding</keyword>
<keyword evidence="10" id="KW-0862">Zinc</keyword>
<dbReference type="GO" id="GO:0140374">
    <property type="term" value="P:antiviral innate immune response"/>
    <property type="evidence" value="ECO:0007669"/>
    <property type="project" value="TreeGrafter"/>
</dbReference>
<dbReference type="GO" id="GO:0003725">
    <property type="term" value="F:double-stranded RNA binding"/>
    <property type="evidence" value="ECO:0007669"/>
    <property type="project" value="TreeGrafter"/>
</dbReference>
<gene>
    <name evidence="19" type="ORF">FSCOSCO3_A035424</name>
</gene>
<evidence type="ECO:0000256" key="11">
    <source>
        <dbReference type="ARBA" id="ARBA00022840"/>
    </source>
</evidence>
<dbReference type="Gene3D" id="1.20.1320.30">
    <property type="match status" value="2"/>
</dbReference>
<dbReference type="GO" id="GO:0008270">
    <property type="term" value="F:zinc ion binding"/>
    <property type="evidence" value="ECO:0007669"/>
    <property type="project" value="TreeGrafter"/>
</dbReference>
<accession>A0AAV1NPL3</accession>
<evidence type="ECO:0000259" key="17">
    <source>
        <dbReference type="PROSITE" id="PS51194"/>
    </source>
</evidence>
<evidence type="ECO:0000313" key="19">
    <source>
        <dbReference type="EMBL" id="CAK6961257.1"/>
    </source>
</evidence>
<dbReference type="InterPro" id="IPR041204">
    <property type="entry name" value="RIG-I-like_C"/>
</dbReference>
<dbReference type="InterPro" id="IPR027417">
    <property type="entry name" value="P-loop_NTPase"/>
</dbReference>
<dbReference type="GO" id="GO:0002753">
    <property type="term" value="P:cytoplasmic pattern recognition receptor signaling pathway"/>
    <property type="evidence" value="ECO:0007669"/>
    <property type="project" value="TreeGrafter"/>
</dbReference>
<dbReference type="Proteomes" id="UP001314229">
    <property type="component" value="Unassembled WGS sequence"/>
</dbReference>
<keyword evidence="7" id="KW-0547">Nucleotide-binding</keyword>
<evidence type="ECO:0000256" key="10">
    <source>
        <dbReference type="ARBA" id="ARBA00022833"/>
    </source>
</evidence>
<evidence type="ECO:0000256" key="2">
    <source>
        <dbReference type="ARBA" id="ARBA00006866"/>
    </source>
</evidence>
<evidence type="ECO:0000256" key="8">
    <source>
        <dbReference type="ARBA" id="ARBA00022801"/>
    </source>
</evidence>
<dbReference type="InterPro" id="IPR051363">
    <property type="entry name" value="RLR_Helicase"/>
</dbReference>
<protein>
    <recommendedName>
        <fullName evidence="3">RNA helicase</fullName>
        <ecNumber evidence="3">3.6.4.13</ecNumber>
    </recommendedName>
</protein>
<dbReference type="CDD" id="cd12090">
    <property type="entry name" value="MDA5_ID"/>
    <property type="match status" value="2"/>
</dbReference>
<keyword evidence="4" id="KW-0963">Cytoplasm</keyword>
<keyword evidence="8" id="KW-0378">Hydrolase</keyword>
<reference evidence="19 20" key="1">
    <citation type="submission" date="2024-01" db="EMBL/GenBank/DDBJ databases">
        <authorList>
            <person name="Alioto T."/>
            <person name="Alioto T."/>
            <person name="Gomez Garrido J."/>
        </authorList>
    </citation>
    <scope>NUCLEOTIDE SEQUENCE [LARGE SCALE GENOMIC DNA]</scope>
</reference>
<dbReference type="SMART" id="SM00490">
    <property type="entry name" value="HELICc"/>
    <property type="match status" value="2"/>
</dbReference>
<dbReference type="GO" id="GO:0016787">
    <property type="term" value="F:hydrolase activity"/>
    <property type="evidence" value="ECO:0007669"/>
    <property type="project" value="UniProtKB-KW"/>
</dbReference>
<dbReference type="SUPFAM" id="SSF52540">
    <property type="entry name" value="P-loop containing nucleoside triphosphate hydrolases"/>
    <property type="match status" value="3"/>
</dbReference>
<evidence type="ECO:0000256" key="14">
    <source>
        <dbReference type="ARBA" id="ARBA00023118"/>
    </source>
</evidence>
<keyword evidence="20" id="KW-1185">Reference proteome</keyword>
<evidence type="ECO:0000256" key="7">
    <source>
        <dbReference type="ARBA" id="ARBA00022741"/>
    </source>
</evidence>
<dbReference type="PROSITE" id="PS51789">
    <property type="entry name" value="RLR_CTR"/>
    <property type="match status" value="2"/>
</dbReference>
<keyword evidence="6" id="KW-0479">Metal-binding</keyword>
<dbReference type="EC" id="3.6.4.13" evidence="3"/>
<dbReference type="InterPro" id="IPR014001">
    <property type="entry name" value="Helicase_ATP-bd"/>
</dbReference>
<sequence>MRQLRTFSTLSTKHLSCEPHIKVYKYISQLLTTQFQHHPPTLVLTVVKGKLHKTHCSLSQLTGGECRMADFALYSYQEEVVERALRRENIIIWLPTGGGKTRAAVYVAKKHLETTERAKVVVLVNTVHLVEQHFHKELKPHLGHEYKMEAVSGDSKESNFFGKVVEESDVVICTAQILFNALTNMEENAHVELSDITLLIIDECHHTQKENVYNEIMRCYLEKKLRGDPKLPQVLGLTASPGTGGAKNLEGAVEHVLQICANLDSAIVSTKDCTTELKEKVPRPFKSMDIVDKRPQDPFGDHLKGMMQKIHDFMTLPPDFRLRECGTQEYEQDVMTLEQRGVKEQNRILAQCALHLREYNDTLLINDTLRMIDAYRSLEDFYDTKTENSMDETDDFLVGLFQDNQVKLRKIAKNSQYENPKMGKLETVLRNQFGPDVESRGILFCKTRKSTHCLNDWVLNNRVLREAGIKAAVLTGAGGGKSHMTQNEQTDTIRKFRQGALNLLISTSVAEEGLDIPECNVVVRYGLLTNEIAQQQARGRARAPEAEYSVVAQTGGQEVRREHINELLEELTGQAIAKVQEMSIHDFRTKINELQKEALIGRKVADMHKMEKRGRFNASAVKLFCRGCFKSVASGSDIKLVEDTRYVNVNPDFQKHYKLGEQVIKDKTFGNWEPGRKLICNNCNKEWGYEIKYKKYTMLPKIAIRNFALETPEGNMLVKKWKDVPFTVEEFNFEEQLIANQFKTHQPTLVLTVVKEKLQKPHSSLSQLTGRECGMADFGLRSYQEEVVERALRRENVIIWLPTGGGKTRAAVYVAKRHLETTSPAKVVVLVNKVHLVEQHFKKEFKPHLGPEYKIEAVSGDSGQKDFFGKVVERSDVVICTAQIVFNALTNMEENAHVELSDITLLIIDECHHTQKEAVYNKIMRHYLEKKLRGEQKLPQILGLTASPGTGGAKILERAVEHVLQICANLDSAIVSTKNYIAELKEKVPRPFKSIHIVDKRAQDPFGDQLKEMMQKIHNFMTLPPDFRLRESGTQEYEQDVTILERRGEKEQNRILAQCALHLREYNDALLINDTLRMMDAYRSLEDFYDTKTDNAIDETDDFLVRLFQDDAVKLRKIAKNSQYENPKMGKLETVLRNQFGPDPESRGILFCKTRKSTRCLNDWVLYNRALQQAGIKAAVLTGAGCGKSHMTQNEQDDTIRKFSQGVLNLLISTSVAEEGLDIPECNLVVRYGLLTNEIAQQQARGRARAQEAEYSMVGQTGGQEVHREHINELLEELTGQAIAKIQEMSPHDFRTKINELQKEALIGSDIADTHKMKKRGRYDASAVQLWCRGCFKSVASGSDIEVIKNMHRVNVNPDFRKHYKLGEQVKIGKTFDDWEPGCKISCNDCNQDWGSEIKYRKIALLPNIAIKNFGLETPEGRMTAEKWKDVTFTVEEFNFEKYAKDNFPDMTID</sequence>
<evidence type="ECO:0000256" key="5">
    <source>
        <dbReference type="ARBA" id="ARBA00022588"/>
    </source>
</evidence>
<evidence type="ECO:0000256" key="6">
    <source>
        <dbReference type="ARBA" id="ARBA00022723"/>
    </source>
</evidence>
<evidence type="ECO:0000259" key="18">
    <source>
        <dbReference type="PROSITE" id="PS51789"/>
    </source>
</evidence>
<feature type="domain" description="Helicase C-terminal" evidence="17">
    <location>
        <begin position="1128"/>
        <end position="1302"/>
    </location>
</feature>
<dbReference type="Pfam" id="PF04851">
    <property type="entry name" value="ResIII"/>
    <property type="match status" value="2"/>
</dbReference>
<evidence type="ECO:0000256" key="12">
    <source>
        <dbReference type="ARBA" id="ARBA00022859"/>
    </source>
</evidence>
<keyword evidence="14" id="KW-0051">Antiviral defense</keyword>
<evidence type="ECO:0000256" key="4">
    <source>
        <dbReference type="ARBA" id="ARBA00022490"/>
    </source>
</evidence>
<evidence type="ECO:0000259" key="16">
    <source>
        <dbReference type="PROSITE" id="PS51192"/>
    </source>
</evidence>
<dbReference type="Pfam" id="PF11648">
    <property type="entry name" value="RIG-I_C-RD"/>
    <property type="match status" value="2"/>
</dbReference>
<keyword evidence="11" id="KW-0067">ATP-binding</keyword>
<dbReference type="Pfam" id="PF00271">
    <property type="entry name" value="Helicase_C"/>
    <property type="match status" value="2"/>
</dbReference>
<feature type="domain" description="Helicase ATP-binding" evidence="16">
    <location>
        <begin position="788"/>
        <end position="966"/>
    </location>
</feature>
<evidence type="ECO:0000256" key="15">
    <source>
        <dbReference type="ARBA" id="ARBA00049390"/>
    </source>
</evidence>
<dbReference type="GO" id="GO:0005737">
    <property type="term" value="C:cytoplasm"/>
    <property type="evidence" value="ECO:0007669"/>
    <property type="project" value="UniProtKB-SubCell"/>
</dbReference>
<dbReference type="PANTHER" id="PTHR14074">
    <property type="entry name" value="HELICASE WITH DEATH DOMAIN-RELATED"/>
    <property type="match status" value="1"/>
</dbReference>
<dbReference type="SMART" id="SM00487">
    <property type="entry name" value="DEXDc"/>
    <property type="match status" value="2"/>
</dbReference>
<comment type="caution">
    <text evidence="19">The sequence shown here is derived from an EMBL/GenBank/DDBJ whole genome shotgun (WGS) entry which is preliminary data.</text>
</comment>
<dbReference type="GO" id="GO:0039536">
    <property type="term" value="P:negative regulation of RIG-I signaling pathway"/>
    <property type="evidence" value="ECO:0007669"/>
    <property type="project" value="TreeGrafter"/>
</dbReference>
<dbReference type="GO" id="GO:0003727">
    <property type="term" value="F:single-stranded RNA binding"/>
    <property type="evidence" value="ECO:0007669"/>
    <property type="project" value="TreeGrafter"/>
</dbReference>
<dbReference type="Gene3D" id="3.40.50.300">
    <property type="entry name" value="P-loop containing nucleotide triphosphate hydrolases"/>
    <property type="match status" value="4"/>
</dbReference>
<feature type="domain" description="RLR CTR" evidence="18">
    <location>
        <begin position="611"/>
        <end position="738"/>
    </location>
</feature>
<keyword evidence="5" id="KW-0399">Innate immunity</keyword>
<dbReference type="PANTHER" id="PTHR14074:SF7">
    <property type="entry name" value="ATP-DEPENDENT RNA HELICASE DHX58"/>
    <property type="match status" value="1"/>
</dbReference>
<evidence type="ECO:0000256" key="13">
    <source>
        <dbReference type="ARBA" id="ARBA00022884"/>
    </source>
</evidence>
<proteinExistence type="inferred from homology"/>
<keyword evidence="9 19" id="KW-0347">Helicase</keyword>
<evidence type="ECO:0000256" key="9">
    <source>
        <dbReference type="ARBA" id="ARBA00022806"/>
    </source>
</evidence>
<keyword evidence="12" id="KW-0391">Immunity</keyword>
<name>A0AAV1NPL3_SCOSC</name>
<evidence type="ECO:0000256" key="3">
    <source>
        <dbReference type="ARBA" id="ARBA00012552"/>
    </source>
</evidence>
<feature type="domain" description="Helicase ATP-binding" evidence="16">
    <location>
        <begin position="81"/>
        <end position="259"/>
    </location>
</feature>
<dbReference type="InterPro" id="IPR038557">
    <property type="entry name" value="RLR_C_sf"/>
</dbReference>
<dbReference type="InterPro" id="IPR006935">
    <property type="entry name" value="Helicase/UvrB_N"/>
</dbReference>
<dbReference type="InterPro" id="IPR021673">
    <property type="entry name" value="RLR_CTR"/>
</dbReference>
<evidence type="ECO:0000313" key="20">
    <source>
        <dbReference type="Proteomes" id="UP001314229"/>
    </source>
</evidence>
<feature type="domain" description="Helicase C-terminal" evidence="17">
    <location>
        <begin position="429"/>
        <end position="595"/>
    </location>
</feature>
<dbReference type="InterPro" id="IPR001650">
    <property type="entry name" value="Helicase_C-like"/>
</dbReference>
<dbReference type="GO" id="GO:0003677">
    <property type="term" value="F:DNA binding"/>
    <property type="evidence" value="ECO:0007669"/>
    <property type="project" value="InterPro"/>
</dbReference>
<dbReference type="GO" id="GO:0003724">
    <property type="term" value="F:RNA helicase activity"/>
    <property type="evidence" value="ECO:0007669"/>
    <property type="project" value="UniProtKB-EC"/>
</dbReference>
<feature type="domain" description="RLR CTR" evidence="18">
    <location>
        <begin position="1318"/>
        <end position="1445"/>
    </location>
</feature>
<dbReference type="EMBL" id="CAWUFR010000049">
    <property type="protein sequence ID" value="CAK6961257.1"/>
    <property type="molecule type" value="Genomic_DNA"/>
</dbReference>
<comment type="catalytic activity">
    <reaction evidence="15">
        <text>ATP + H2O = ADP + phosphate + H(+)</text>
        <dbReference type="Rhea" id="RHEA:13065"/>
        <dbReference type="ChEBI" id="CHEBI:15377"/>
        <dbReference type="ChEBI" id="CHEBI:15378"/>
        <dbReference type="ChEBI" id="CHEBI:30616"/>
        <dbReference type="ChEBI" id="CHEBI:43474"/>
        <dbReference type="ChEBI" id="CHEBI:456216"/>
        <dbReference type="EC" id="3.6.4.13"/>
    </reaction>
    <physiologicalReaction direction="left-to-right" evidence="15">
        <dbReference type="Rhea" id="RHEA:13066"/>
    </physiologicalReaction>
</comment>
<evidence type="ECO:0000256" key="1">
    <source>
        <dbReference type="ARBA" id="ARBA00004496"/>
    </source>
</evidence>
<dbReference type="Gene3D" id="2.170.150.30">
    <property type="entry name" value="RIG-I-like receptor, C-terminal regulatory domain"/>
    <property type="match status" value="2"/>
</dbReference>
<dbReference type="PROSITE" id="PS51192">
    <property type="entry name" value="HELICASE_ATP_BIND_1"/>
    <property type="match status" value="2"/>
</dbReference>
<organism evidence="19 20">
    <name type="scientific">Scomber scombrus</name>
    <name type="common">Atlantic mackerel</name>
    <name type="synonym">Scomber vernalis</name>
    <dbReference type="NCBI Taxonomy" id="13677"/>
    <lineage>
        <taxon>Eukaryota</taxon>
        <taxon>Metazoa</taxon>
        <taxon>Chordata</taxon>
        <taxon>Craniata</taxon>
        <taxon>Vertebrata</taxon>
        <taxon>Euteleostomi</taxon>
        <taxon>Actinopterygii</taxon>
        <taxon>Neopterygii</taxon>
        <taxon>Teleostei</taxon>
        <taxon>Neoteleostei</taxon>
        <taxon>Acanthomorphata</taxon>
        <taxon>Pelagiaria</taxon>
        <taxon>Scombriformes</taxon>
        <taxon>Scombridae</taxon>
        <taxon>Scomber</taxon>
    </lineage>
</organism>
<comment type="similarity">
    <text evidence="2">Belongs to the helicase family. RLR subfamily.</text>
</comment>
<dbReference type="GO" id="GO:0005524">
    <property type="term" value="F:ATP binding"/>
    <property type="evidence" value="ECO:0007669"/>
    <property type="project" value="UniProtKB-KW"/>
</dbReference>
<dbReference type="PROSITE" id="PS51194">
    <property type="entry name" value="HELICASE_CTER"/>
    <property type="match status" value="2"/>
</dbReference>
<comment type="subcellular location">
    <subcellularLocation>
        <location evidence="1">Cytoplasm</location>
    </subcellularLocation>
</comment>